<dbReference type="InterPro" id="IPR016709">
    <property type="entry name" value="HadA-like"/>
</dbReference>
<organism evidence="2 3">
    <name type="scientific">Gordonia westfalica</name>
    <dbReference type="NCBI Taxonomy" id="158898"/>
    <lineage>
        <taxon>Bacteria</taxon>
        <taxon>Bacillati</taxon>
        <taxon>Actinomycetota</taxon>
        <taxon>Actinomycetes</taxon>
        <taxon>Mycobacteriales</taxon>
        <taxon>Gordoniaceae</taxon>
        <taxon>Gordonia</taxon>
    </lineage>
</organism>
<dbReference type="InterPro" id="IPR029069">
    <property type="entry name" value="HotDog_dom_sf"/>
</dbReference>
<dbReference type="STRING" id="158898.SAMN04488548_136259"/>
<dbReference type="PIRSF" id="PIRSF018072">
    <property type="entry name" value="UCP018072"/>
    <property type="match status" value="1"/>
</dbReference>
<dbReference type="AlphaFoldDB" id="A0A1H2LGE8"/>
<evidence type="ECO:0000313" key="3">
    <source>
        <dbReference type="Proteomes" id="UP000183180"/>
    </source>
</evidence>
<feature type="domain" description="FAS1-like dehydratase" evidence="1">
    <location>
        <begin position="7"/>
        <end position="138"/>
    </location>
</feature>
<accession>A0A1H2LGE8</accession>
<evidence type="ECO:0000259" key="1">
    <source>
        <dbReference type="Pfam" id="PF13452"/>
    </source>
</evidence>
<dbReference type="Proteomes" id="UP000183180">
    <property type="component" value="Unassembled WGS sequence"/>
</dbReference>
<dbReference type="Gene3D" id="3.10.129.10">
    <property type="entry name" value="Hotdog Thioesterase"/>
    <property type="match status" value="1"/>
</dbReference>
<name>A0A1H2LGE8_9ACTN</name>
<reference evidence="2 3" key="1">
    <citation type="submission" date="2016-10" db="EMBL/GenBank/DDBJ databases">
        <authorList>
            <person name="de Groot N.N."/>
        </authorList>
    </citation>
    <scope>NUCLEOTIDE SEQUENCE [LARGE SCALE GENOMIC DNA]</scope>
    <source>
        <strain evidence="2 3">DSM 44215</strain>
    </source>
</reference>
<dbReference type="OrthoDB" id="5415111at2"/>
<evidence type="ECO:0000313" key="2">
    <source>
        <dbReference type="EMBL" id="SDU79698.1"/>
    </source>
</evidence>
<gene>
    <name evidence="2" type="ORF">SAMN04488548_136259</name>
</gene>
<dbReference type="InterPro" id="IPR039569">
    <property type="entry name" value="FAS1-like_DH_region"/>
</dbReference>
<dbReference type="CDD" id="cd03441">
    <property type="entry name" value="R_hydratase_like"/>
    <property type="match status" value="1"/>
</dbReference>
<dbReference type="RefSeq" id="WP_074853566.1">
    <property type="nucleotide sequence ID" value="NZ_FNLM01000036.1"/>
</dbReference>
<sequence length="149" mass="15995">MGLAVPGDNVLDVVSFDVESGKIREFARATHAEDAVHVDPAAATAAGFERIPATPTHVVVAGHHRNQAEFVAALGLAIERVVVGSVEWEFRRPLLAGDHLTGTRRIVDDTTRDGKRGGTMRLVTLETTWVDAAGEPVVVQREVLIERGA</sequence>
<dbReference type="EMBL" id="FNLM01000036">
    <property type="protein sequence ID" value="SDU79698.1"/>
    <property type="molecule type" value="Genomic_DNA"/>
</dbReference>
<dbReference type="Pfam" id="PF13452">
    <property type="entry name" value="FAS1_DH_region"/>
    <property type="match status" value="1"/>
</dbReference>
<dbReference type="SUPFAM" id="SSF54637">
    <property type="entry name" value="Thioesterase/thiol ester dehydrase-isomerase"/>
    <property type="match status" value="1"/>
</dbReference>
<protein>
    <submittedName>
        <fullName evidence="2">N-terminal half of MaoC dehydratase</fullName>
    </submittedName>
</protein>
<proteinExistence type="predicted"/>